<evidence type="ECO:0000256" key="5">
    <source>
        <dbReference type="SAM" id="MobiDB-lite"/>
    </source>
</evidence>
<dbReference type="EMBL" id="OX451739">
    <property type="protein sequence ID" value="CAI8610769.1"/>
    <property type="molecule type" value="Genomic_DNA"/>
</dbReference>
<protein>
    <recommendedName>
        <fullName evidence="6">IBH1-like N-terminal domain-containing protein</fullName>
    </recommendedName>
</protein>
<feature type="compositionally biased region" description="Polar residues" evidence="5">
    <location>
        <begin position="1"/>
        <end position="17"/>
    </location>
</feature>
<dbReference type="CDD" id="cd11444">
    <property type="entry name" value="bHLH_AtIBH1_like"/>
    <property type="match status" value="1"/>
</dbReference>
<organism evidence="7 8">
    <name type="scientific">Vicia faba</name>
    <name type="common">Broad bean</name>
    <name type="synonym">Faba vulgaris</name>
    <dbReference type="NCBI Taxonomy" id="3906"/>
    <lineage>
        <taxon>Eukaryota</taxon>
        <taxon>Viridiplantae</taxon>
        <taxon>Streptophyta</taxon>
        <taxon>Embryophyta</taxon>
        <taxon>Tracheophyta</taxon>
        <taxon>Spermatophyta</taxon>
        <taxon>Magnoliopsida</taxon>
        <taxon>eudicotyledons</taxon>
        <taxon>Gunneridae</taxon>
        <taxon>Pentapetalae</taxon>
        <taxon>rosids</taxon>
        <taxon>fabids</taxon>
        <taxon>Fabales</taxon>
        <taxon>Fabaceae</taxon>
        <taxon>Papilionoideae</taxon>
        <taxon>50 kb inversion clade</taxon>
        <taxon>NPAAA clade</taxon>
        <taxon>Hologalegina</taxon>
        <taxon>IRL clade</taxon>
        <taxon>Fabeae</taxon>
        <taxon>Vicia</taxon>
    </lineage>
</organism>
<keyword evidence="4" id="KW-0539">Nucleus</keyword>
<evidence type="ECO:0000313" key="8">
    <source>
        <dbReference type="Proteomes" id="UP001157006"/>
    </source>
</evidence>
<dbReference type="InterPro" id="IPR044660">
    <property type="entry name" value="IBH1-like"/>
</dbReference>
<dbReference type="GO" id="GO:0046983">
    <property type="term" value="F:protein dimerization activity"/>
    <property type="evidence" value="ECO:0007669"/>
    <property type="project" value="InterPro"/>
</dbReference>
<dbReference type="InterPro" id="IPR059002">
    <property type="entry name" value="IBH1_N"/>
</dbReference>
<comment type="subcellular location">
    <subcellularLocation>
        <location evidence="1">Nucleus</location>
    </subcellularLocation>
</comment>
<feature type="region of interest" description="Disordered" evidence="5">
    <location>
        <begin position="193"/>
        <end position="212"/>
    </location>
</feature>
<dbReference type="InterPro" id="IPR036638">
    <property type="entry name" value="HLH_DNA-bd_sf"/>
</dbReference>
<keyword evidence="8" id="KW-1185">Reference proteome</keyword>
<name>A0AAV1AK80_VICFA</name>
<feature type="compositionally biased region" description="Gly residues" evidence="5">
    <location>
        <begin position="196"/>
        <end position="212"/>
    </location>
</feature>
<evidence type="ECO:0000256" key="1">
    <source>
        <dbReference type="ARBA" id="ARBA00004123"/>
    </source>
</evidence>
<proteinExistence type="predicted"/>
<dbReference type="GO" id="GO:0005634">
    <property type="term" value="C:nucleus"/>
    <property type="evidence" value="ECO:0007669"/>
    <property type="project" value="UniProtKB-SubCell"/>
</dbReference>
<feature type="region of interest" description="Disordered" evidence="5">
    <location>
        <begin position="1"/>
        <end position="34"/>
    </location>
</feature>
<dbReference type="SUPFAM" id="SSF47459">
    <property type="entry name" value="HLH, helix-loop-helix DNA-binding domain"/>
    <property type="match status" value="1"/>
</dbReference>
<feature type="domain" description="IBH1-like N-terminal" evidence="6">
    <location>
        <begin position="43"/>
        <end position="97"/>
    </location>
</feature>
<dbReference type="AlphaFoldDB" id="A0AAV1AK80"/>
<evidence type="ECO:0000313" key="7">
    <source>
        <dbReference type="EMBL" id="CAI8610769.1"/>
    </source>
</evidence>
<sequence length="212" mass="23216">MISPSSTIKNTNTSRGSNTKKPKNKKHHQDSQIHINPKWKSQAQQQLYSTKLRHAITKLNSTTTPRRGKAVREAADRALAVTAKGRTRWSRAILMTRLKLSFMKNKNKKKKIHRVTALLPSTRSKKSRVNVFRLKGRVFPGVQSKVRFLGRLVPGCKNEPLPVILEEAIDYIPALEMQVRAMSALFNLLSAASSSGAGGTSSSGAGGTSGSG</sequence>
<accession>A0AAV1AK80</accession>
<dbReference type="GO" id="GO:0006355">
    <property type="term" value="P:regulation of DNA-templated transcription"/>
    <property type="evidence" value="ECO:0007669"/>
    <property type="project" value="InterPro"/>
</dbReference>
<keyword evidence="3" id="KW-0804">Transcription</keyword>
<keyword evidence="2" id="KW-0805">Transcription regulation</keyword>
<evidence type="ECO:0000259" key="6">
    <source>
        <dbReference type="Pfam" id="PF26576"/>
    </source>
</evidence>
<feature type="compositionally biased region" description="Basic residues" evidence="5">
    <location>
        <begin position="18"/>
        <end position="28"/>
    </location>
</feature>
<evidence type="ECO:0000256" key="2">
    <source>
        <dbReference type="ARBA" id="ARBA00023015"/>
    </source>
</evidence>
<reference evidence="7 8" key="1">
    <citation type="submission" date="2023-01" db="EMBL/GenBank/DDBJ databases">
        <authorList>
            <person name="Kreplak J."/>
        </authorList>
    </citation>
    <scope>NUCLEOTIDE SEQUENCE [LARGE SCALE GENOMIC DNA]</scope>
</reference>
<evidence type="ECO:0000256" key="3">
    <source>
        <dbReference type="ARBA" id="ARBA00023163"/>
    </source>
</evidence>
<dbReference type="Proteomes" id="UP001157006">
    <property type="component" value="Chromosome 4"/>
</dbReference>
<dbReference type="InterPro" id="IPR044549">
    <property type="entry name" value="bHLH_AtIBH1-like"/>
</dbReference>
<dbReference type="GO" id="GO:0000976">
    <property type="term" value="F:transcription cis-regulatory region binding"/>
    <property type="evidence" value="ECO:0007669"/>
    <property type="project" value="UniProtKB-ARBA"/>
</dbReference>
<gene>
    <name evidence="7" type="ORF">VFH_IV197800</name>
</gene>
<dbReference type="Pfam" id="PF26576">
    <property type="entry name" value="IBH1_N"/>
    <property type="match status" value="1"/>
</dbReference>
<dbReference type="PANTHER" id="PTHR33124">
    <property type="entry name" value="TRANSCRIPTION FACTOR IBH1-LIKE 1"/>
    <property type="match status" value="1"/>
</dbReference>
<evidence type="ECO:0000256" key="4">
    <source>
        <dbReference type="ARBA" id="ARBA00023242"/>
    </source>
</evidence>
<dbReference type="PANTHER" id="PTHR33124:SF44">
    <property type="entry name" value="MYC-TYPE, BASIC HELIX-LOOP-HELIX (BHLH) DOMAIN-CONTAINING PROTEIN-RELATED"/>
    <property type="match status" value="1"/>
</dbReference>